<protein>
    <recommendedName>
        <fullName evidence="1">Proteasome assembly chaperone 2</fullName>
    </recommendedName>
</protein>
<dbReference type="PIRSF" id="PIRSF010044">
    <property type="entry name" value="UCP010044"/>
    <property type="match status" value="1"/>
</dbReference>
<dbReference type="GO" id="GO:0043248">
    <property type="term" value="P:proteasome assembly"/>
    <property type="evidence" value="ECO:0007669"/>
    <property type="project" value="TreeGrafter"/>
</dbReference>
<keyword evidence="4" id="KW-0647">Proteasome</keyword>
<feature type="non-terminal residue" evidence="4">
    <location>
        <position position="230"/>
    </location>
</feature>
<proteinExistence type="inferred from homology"/>
<dbReference type="PANTHER" id="PTHR12970:SF1">
    <property type="entry name" value="PROTEASOME ASSEMBLY CHAPERONE 2"/>
    <property type="match status" value="1"/>
</dbReference>
<evidence type="ECO:0000256" key="3">
    <source>
        <dbReference type="ARBA" id="ARBA00025745"/>
    </source>
</evidence>
<comment type="similarity">
    <text evidence="3">Belongs to the PSMG2 family.</text>
</comment>
<dbReference type="Gene3D" id="3.40.50.10900">
    <property type="entry name" value="PAC-like subunit"/>
    <property type="match status" value="1"/>
</dbReference>
<accession>A0A061RHC9</accession>
<dbReference type="Pfam" id="PF09754">
    <property type="entry name" value="PAC2"/>
    <property type="match status" value="1"/>
</dbReference>
<organism evidence="4">
    <name type="scientific">Tetraselmis sp. GSL018</name>
    <dbReference type="NCBI Taxonomy" id="582737"/>
    <lineage>
        <taxon>Eukaryota</taxon>
        <taxon>Viridiplantae</taxon>
        <taxon>Chlorophyta</taxon>
        <taxon>core chlorophytes</taxon>
        <taxon>Chlorodendrophyceae</taxon>
        <taxon>Chlorodendrales</taxon>
        <taxon>Chlorodendraceae</taxon>
        <taxon>Tetraselmis</taxon>
    </lineage>
</organism>
<keyword evidence="2" id="KW-0143">Chaperone</keyword>
<gene>
    <name evidence="4" type="primary">PSMG2</name>
    <name evidence="4" type="ORF">TSPGSL018_2073</name>
</gene>
<dbReference type="InterPro" id="IPR016562">
    <property type="entry name" value="Proteasome_assmbl_chp_2_euk"/>
</dbReference>
<name>A0A061RHC9_9CHLO</name>
<evidence type="ECO:0000256" key="2">
    <source>
        <dbReference type="ARBA" id="ARBA00023186"/>
    </source>
</evidence>
<evidence type="ECO:0000256" key="1">
    <source>
        <dbReference type="ARBA" id="ARBA00019186"/>
    </source>
</evidence>
<dbReference type="PANTHER" id="PTHR12970">
    <property type="entry name" value="PROTEASOME ASSEMBLY CHAPERONE 2"/>
    <property type="match status" value="1"/>
</dbReference>
<dbReference type="InterPro" id="IPR038389">
    <property type="entry name" value="PSMG2_sf"/>
</dbReference>
<dbReference type="GO" id="GO:0005634">
    <property type="term" value="C:nucleus"/>
    <property type="evidence" value="ECO:0007669"/>
    <property type="project" value="TreeGrafter"/>
</dbReference>
<dbReference type="GO" id="GO:0000502">
    <property type="term" value="C:proteasome complex"/>
    <property type="evidence" value="ECO:0007669"/>
    <property type="project" value="UniProtKB-KW"/>
</dbReference>
<dbReference type="EMBL" id="GBEZ01014725">
    <property type="protein sequence ID" value="JAC71373.1"/>
    <property type="molecule type" value="Transcribed_RNA"/>
</dbReference>
<dbReference type="GO" id="GO:0005829">
    <property type="term" value="C:cytosol"/>
    <property type="evidence" value="ECO:0007669"/>
    <property type="project" value="TreeGrafter"/>
</dbReference>
<sequence length="230" mass="24375">MIELSGLQDVGCLSGSTLVLPAVSIGNVGQLSVDLLVYNLGLKRVGFLQSQYVLPSIGNDAYSASGTGELAIELELYNSAMFPQVYIMQQRAPVIVGCQEKFANELVTWSKSVGFSQVVVLTTFDSAFRKDAQILDTQLRFISTEDVCLFSSMGLRPLEENEAGDGLEEPKRKTGPWPLLRQGRAAALPVSALCMFASEGDNVPDAVRMAAAAAEALGLAAAAAAAAPAW</sequence>
<dbReference type="AlphaFoldDB" id="A0A061RHC9"/>
<evidence type="ECO:0000313" key="4">
    <source>
        <dbReference type="EMBL" id="JAC71373.1"/>
    </source>
</evidence>
<reference evidence="4" key="1">
    <citation type="submission" date="2014-05" db="EMBL/GenBank/DDBJ databases">
        <title>The transcriptome of the halophilic microalga Tetraselmis sp. GSL018 isolated from the Great Salt Lake, Utah.</title>
        <authorList>
            <person name="Jinkerson R.E."/>
            <person name="D'Adamo S."/>
            <person name="Posewitz M.C."/>
        </authorList>
    </citation>
    <scope>NUCLEOTIDE SEQUENCE</scope>
    <source>
        <strain evidence="4">GSL018</strain>
    </source>
</reference>
<dbReference type="InterPro" id="IPR019151">
    <property type="entry name" value="Proteasome_assmbl_chaperone_2"/>
</dbReference>